<protein>
    <submittedName>
        <fullName evidence="1">Uncharacterized protein</fullName>
    </submittedName>
</protein>
<name>A0A7T7L2C0_9ACTN</name>
<dbReference type="KEGG" id="slf:JEQ17_40935"/>
<dbReference type="RefSeq" id="WP_200399953.1">
    <property type="nucleotide sequence ID" value="NZ_CP066831.1"/>
</dbReference>
<dbReference type="Proteomes" id="UP000595636">
    <property type="component" value="Chromosome"/>
</dbReference>
<keyword evidence="2" id="KW-1185">Reference proteome</keyword>
<reference evidence="1 2" key="1">
    <citation type="submission" date="2020-12" db="EMBL/GenBank/DDBJ databases">
        <title>A novel species.</title>
        <authorList>
            <person name="Li K."/>
        </authorList>
    </citation>
    <scope>NUCLEOTIDE SEQUENCE [LARGE SCALE GENOMIC DNA]</scope>
    <source>
        <strain evidence="1 2">ZYC-3</strain>
    </source>
</reference>
<dbReference type="EMBL" id="CP066831">
    <property type="protein sequence ID" value="QQM45144.1"/>
    <property type="molecule type" value="Genomic_DNA"/>
</dbReference>
<dbReference type="AlphaFoldDB" id="A0A7T7L2C0"/>
<organism evidence="1 2">
    <name type="scientific">Streptomyces liliifuscus</name>
    <dbReference type="NCBI Taxonomy" id="2797636"/>
    <lineage>
        <taxon>Bacteria</taxon>
        <taxon>Bacillati</taxon>
        <taxon>Actinomycetota</taxon>
        <taxon>Actinomycetes</taxon>
        <taxon>Kitasatosporales</taxon>
        <taxon>Streptomycetaceae</taxon>
        <taxon>Streptomyces</taxon>
    </lineage>
</organism>
<accession>A0A7T7L2C0</accession>
<evidence type="ECO:0000313" key="2">
    <source>
        <dbReference type="Proteomes" id="UP000595636"/>
    </source>
</evidence>
<evidence type="ECO:0000313" key="1">
    <source>
        <dbReference type="EMBL" id="QQM45144.1"/>
    </source>
</evidence>
<gene>
    <name evidence="1" type="ORF">JEQ17_40935</name>
</gene>
<sequence>MTRPKPEPPCPQAWQHAKAPRAYVAWHVWAEQVGRTHDQHRCSGCGLYRIWTRRLDAPGLPPIEYRLMHKECLCCDGEQLGCDCRWCKHNLRMLARRTAAT</sequence>
<proteinExistence type="predicted"/>